<dbReference type="RefSeq" id="WP_013313681.1">
    <property type="nucleotide sequence ID" value="NC_014484.1"/>
</dbReference>
<sequence length="89" mass="10474">MRYLRWLGVFLFSLLFFLNIWQGYRYAALKEELRRLELEQQRMVEENKKLITAVEALRHPQRIERLGEESLGLGPVGDRLVIEVEGGGE</sequence>
<protein>
    <recommendedName>
        <fullName evidence="4">Cell division protein FtsL</fullName>
    </recommendedName>
</protein>
<dbReference type="EMBL" id="CP001698">
    <property type="protein sequence ID" value="ADN01840.1"/>
    <property type="molecule type" value="Genomic_DNA"/>
</dbReference>
<dbReference type="HOGENOM" id="CLU_2453124_0_0_12"/>
<evidence type="ECO:0008006" key="4">
    <source>
        <dbReference type="Google" id="ProtNLM"/>
    </source>
</evidence>
<dbReference type="Proteomes" id="UP000001296">
    <property type="component" value="Chromosome"/>
</dbReference>
<keyword evidence="1" id="KW-0175">Coiled coil</keyword>
<accession>E0RS53</accession>
<evidence type="ECO:0000313" key="2">
    <source>
        <dbReference type="EMBL" id="ADN01840.1"/>
    </source>
</evidence>
<evidence type="ECO:0000313" key="3">
    <source>
        <dbReference type="Proteomes" id="UP000001296"/>
    </source>
</evidence>
<dbReference type="KEGG" id="sta:STHERM_c08930"/>
<dbReference type="PaxDb" id="665571-STHERM_c08930"/>
<evidence type="ECO:0000256" key="1">
    <source>
        <dbReference type="SAM" id="Coils"/>
    </source>
</evidence>
<organism evidence="2 3">
    <name type="scientific">Winmispira thermophila (strain ATCC 49972 / DSM 6192 / RI 19.B1)</name>
    <name type="common">Spirochaeta thermophila</name>
    <dbReference type="NCBI Taxonomy" id="665571"/>
    <lineage>
        <taxon>Bacteria</taxon>
        <taxon>Pseudomonadati</taxon>
        <taxon>Spirochaetota</taxon>
        <taxon>Spirochaetia</taxon>
        <taxon>Winmispirales</taxon>
        <taxon>Winmispiraceae</taxon>
        <taxon>Winmispira</taxon>
    </lineage>
</organism>
<gene>
    <name evidence="2" type="ordered locus">STHERM_c08930</name>
</gene>
<reference key="1">
    <citation type="submission" date="2009-08" db="EMBL/GenBank/DDBJ databases">
        <title>The genome sequence of Spirochaeta thermophila DSM6192.</title>
        <authorList>
            <person name="Angelov A."/>
            <person name="Mientus M."/>
            <person name="Wittenberg S."/>
            <person name="Lehmann R."/>
            <person name="Liesegang H."/>
            <person name="Daniel R."/>
            <person name="Liebl W."/>
        </authorList>
    </citation>
    <scope>NUCLEOTIDE SEQUENCE</scope>
    <source>
        <strain>DSM 6192</strain>
    </source>
</reference>
<proteinExistence type="predicted"/>
<feature type="coiled-coil region" evidence="1">
    <location>
        <begin position="26"/>
        <end position="53"/>
    </location>
</feature>
<reference evidence="2 3" key="2">
    <citation type="journal article" date="2010" name="J. Bacteriol.">
        <title>Genome sequence of the polysaccharide-degrading, thermophilic anaerobe Spirochaeta thermophila DSM 6192.</title>
        <authorList>
            <person name="Angelov A."/>
            <person name="Liebl S."/>
            <person name="Ballschmiter M."/>
            <person name="Bomeke M."/>
            <person name="Lehmann R."/>
            <person name="Liesegang H."/>
            <person name="Daniel R."/>
            <person name="Liebl W."/>
        </authorList>
    </citation>
    <scope>NUCLEOTIDE SEQUENCE [LARGE SCALE GENOMIC DNA]</scope>
    <source>
        <strain evidence="3">ATCC 49972 / DSM 6192 / RI 19.B1</strain>
    </source>
</reference>
<dbReference type="AlphaFoldDB" id="E0RS53"/>
<name>E0RS53_WINT6</name>